<keyword evidence="2" id="KW-1185">Reference proteome</keyword>
<organism evidence="1 2">
    <name type="scientific">Candidatus Rhabdochlamydia porcellionis</name>
    <dbReference type="NCBI Taxonomy" id="225148"/>
    <lineage>
        <taxon>Bacteria</taxon>
        <taxon>Pseudomonadati</taxon>
        <taxon>Chlamydiota</taxon>
        <taxon>Chlamydiia</taxon>
        <taxon>Parachlamydiales</taxon>
        <taxon>Candidatus Rhabdochlamydiaceae</taxon>
        <taxon>Candidatus Rhabdochlamydia</taxon>
    </lineage>
</organism>
<dbReference type="RefSeq" id="WP_194845108.1">
    <property type="nucleotide sequence ID" value="NZ_CP075585.1"/>
</dbReference>
<evidence type="ECO:0000313" key="1">
    <source>
        <dbReference type="EMBL" id="QZA59391.1"/>
    </source>
</evidence>
<name>A0ABX8Z135_9BACT</name>
<protein>
    <submittedName>
        <fullName evidence="1">Uncharacterized protein</fullName>
    </submittedName>
</protein>
<sequence length="127" mass="14610">MSISDFQATCHTYHFSTSFCIAKEETILPKIPLTQKYIIKFWRKHGVDFNAQQVLFDTSVCFDPKNKKILFPNEEILKKLDTEIRSCVSSLLSCLKTEPLPITKKRVECILGNTVVVLSNPRVFQEV</sequence>
<reference evidence="1 2" key="1">
    <citation type="submission" date="2021-05" db="EMBL/GenBank/DDBJ databases">
        <title>Ecology and evolution of chlamydial symbionts of arthropods.</title>
        <authorList>
            <person name="Halter T."/>
            <person name="Sixt B.S."/>
            <person name="Toenshoff E.R."/>
            <person name="Koestlbacher S."/>
            <person name="Schulz F."/>
            <person name="Kostanjsek R."/>
            <person name="Collingro A."/>
            <person name="Hendrickx F."/>
            <person name="Horn M."/>
        </authorList>
    </citation>
    <scope>NUCLEOTIDE SEQUENCE [LARGE SCALE GENOMIC DNA]</scope>
    <source>
        <strain evidence="1 2">15C</strain>
    </source>
</reference>
<dbReference type="Proteomes" id="UP000822862">
    <property type="component" value="Chromosome"/>
</dbReference>
<proteinExistence type="predicted"/>
<dbReference type="EMBL" id="CP075585">
    <property type="protein sequence ID" value="QZA59391.1"/>
    <property type="molecule type" value="Genomic_DNA"/>
</dbReference>
<gene>
    <name evidence="1" type="ORF">RHAB15C_0001277</name>
</gene>
<evidence type="ECO:0000313" key="2">
    <source>
        <dbReference type="Proteomes" id="UP000822862"/>
    </source>
</evidence>
<accession>A0ABX8Z135</accession>